<dbReference type="EMBL" id="QKTX01000026">
    <property type="protein sequence ID" value="PZV76098.1"/>
    <property type="molecule type" value="Genomic_DNA"/>
</dbReference>
<comment type="caution">
    <text evidence="1">The sequence shown here is derived from an EMBL/GenBank/DDBJ whole genome shotgun (WGS) entry which is preliminary data.</text>
</comment>
<gene>
    <name evidence="1" type="ORF">CLV31_12618</name>
</gene>
<accession>A0A326RIL5</accession>
<name>A0A326RIL5_9BACT</name>
<dbReference type="Proteomes" id="UP000248917">
    <property type="component" value="Unassembled WGS sequence"/>
</dbReference>
<dbReference type="AlphaFoldDB" id="A0A326RIL5"/>
<sequence>MTTLKILIDPSYPTHLIKSLESIHSLQQTKRFEIYRWSNGIENKFSLEESIFLSIDEAKRGLSESTLKHLEYGYRMFVMKPAKDQDFFEFAMTVLRVWPFIIEKSEKAKKDRFCYTFRYAGRKLSKVSPKLHSKL</sequence>
<keyword evidence="2" id="KW-1185">Reference proteome</keyword>
<protein>
    <recommendedName>
        <fullName evidence="3">VapC45 PIN like domain-containing protein</fullName>
    </recommendedName>
</protein>
<evidence type="ECO:0000313" key="2">
    <source>
        <dbReference type="Proteomes" id="UP000248917"/>
    </source>
</evidence>
<evidence type="ECO:0000313" key="1">
    <source>
        <dbReference type="EMBL" id="PZV76098.1"/>
    </source>
</evidence>
<organism evidence="1 2">
    <name type="scientific">Algoriphagus aquaeductus</name>
    <dbReference type="NCBI Taxonomy" id="475299"/>
    <lineage>
        <taxon>Bacteria</taxon>
        <taxon>Pseudomonadati</taxon>
        <taxon>Bacteroidota</taxon>
        <taxon>Cytophagia</taxon>
        <taxon>Cytophagales</taxon>
        <taxon>Cyclobacteriaceae</taxon>
        <taxon>Algoriphagus</taxon>
    </lineage>
</organism>
<reference evidence="1 2" key="1">
    <citation type="submission" date="2018-06" db="EMBL/GenBank/DDBJ databases">
        <title>Genomic Encyclopedia of Archaeal and Bacterial Type Strains, Phase II (KMG-II): from individual species to whole genera.</title>
        <authorList>
            <person name="Goeker M."/>
        </authorList>
    </citation>
    <scope>NUCLEOTIDE SEQUENCE [LARGE SCALE GENOMIC DNA]</scope>
    <source>
        <strain evidence="1 2">T4</strain>
    </source>
</reference>
<evidence type="ECO:0008006" key="3">
    <source>
        <dbReference type="Google" id="ProtNLM"/>
    </source>
</evidence>
<proteinExistence type="predicted"/>